<dbReference type="GO" id="GO:0003677">
    <property type="term" value="F:DNA binding"/>
    <property type="evidence" value="ECO:0007669"/>
    <property type="project" value="UniProtKB-KW"/>
</dbReference>
<name>A0A7W6ET19_9BACT</name>
<evidence type="ECO:0000313" key="6">
    <source>
        <dbReference type="Proteomes" id="UP000541352"/>
    </source>
</evidence>
<dbReference type="InterPro" id="IPR035386">
    <property type="entry name" value="Arm-DNA-bind_5"/>
</dbReference>
<dbReference type="Proteomes" id="UP000541352">
    <property type="component" value="Unassembled WGS sequence"/>
</dbReference>
<evidence type="ECO:0000256" key="1">
    <source>
        <dbReference type="ARBA" id="ARBA00008857"/>
    </source>
</evidence>
<dbReference type="InterPro" id="IPR011010">
    <property type="entry name" value="DNA_brk_join_enz"/>
</dbReference>
<dbReference type="Gene3D" id="1.10.150.130">
    <property type="match status" value="1"/>
</dbReference>
<dbReference type="PANTHER" id="PTHR30349">
    <property type="entry name" value="PHAGE INTEGRASE-RELATED"/>
    <property type="match status" value="1"/>
</dbReference>
<gene>
    <name evidence="5" type="ORF">FHS57_005163</name>
</gene>
<dbReference type="SUPFAM" id="SSF56349">
    <property type="entry name" value="DNA breaking-rejoining enzymes"/>
    <property type="match status" value="1"/>
</dbReference>
<dbReference type="InterPro" id="IPR025269">
    <property type="entry name" value="SAM-like_dom"/>
</dbReference>
<accession>A0A7W6ET19</accession>
<dbReference type="GO" id="GO:0006310">
    <property type="term" value="P:DNA recombination"/>
    <property type="evidence" value="ECO:0007669"/>
    <property type="project" value="UniProtKB-KW"/>
</dbReference>
<keyword evidence="3" id="KW-0233">DNA recombination</keyword>
<dbReference type="Pfam" id="PF00589">
    <property type="entry name" value="Phage_integrase"/>
    <property type="match status" value="1"/>
</dbReference>
<evidence type="ECO:0000256" key="2">
    <source>
        <dbReference type="ARBA" id="ARBA00023125"/>
    </source>
</evidence>
<reference evidence="5 6" key="1">
    <citation type="submission" date="2020-08" db="EMBL/GenBank/DDBJ databases">
        <title>Genomic Encyclopedia of Type Strains, Phase IV (KMG-IV): sequencing the most valuable type-strain genomes for metagenomic binning, comparative biology and taxonomic classification.</title>
        <authorList>
            <person name="Goeker M."/>
        </authorList>
    </citation>
    <scope>NUCLEOTIDE SEQUENCE [LARGE SCALE GENOMIC DNA]</scope>
    <source>
        <strain evidence="5 6">DSM 17976</strain>
    </source>
</reference>
<evidence type="ECO:0000313" key="5">
    <source>
        <dbReference type="EMBL" id="MBB3841142.1"/>
    </source>
</evidence>
<evidence type="ECO:0000259" key="4">
    <source>
        <dbReference type="PROSITE" id="PS51898"/>
    </source>
</evidence>
<dbReference type="AlphaFoldDB" id="A0A7W6ET19"/>
<dbReference type="InterPro" id="IPR013762">
    <property type="entry name" value="Integrase-like_cat_sf"/>
</dbReference>
<dbReference type="Pfam" id="PF13102">
    <property type="entry name" value="Phage_int_SAM_5"/>
    <property type="match status" value="1"/>
</dbReference>
<dbReference type="PANTHER" id="PTHR30349:SF64">
    <property type="entry name" value="PROPHAGE INTEGRASE INTD-RELATED"/>
    <property type="match status" value="1"/>
</dbReference>
<feature type="domain" description="Tyr recombinase" evidence="4">
    <location>
        <begin position="207"/>
        <end position="399"/>
    </location>
</feature>
<dbReference type="Pfam" id="PF17293">
    <property type="entry name" value="Arm-DNA-bind_5"/>
    <property type="match status" value="1"/>
</dbReference>
<dbReference type="Gene3D" id="1.10.443.10">
    <property type="entry name" value="Intergrase catalytic core"/>
    <property type="match status" value="1"/>
</dbReference>
<keyword evidence="2" id="KW-0238">DNA-binding</keyword>
<sequence length="403" mass="46720">MSKISFHVELDNRVKKDGTQNIQLRITQARKMYRVSIGHSIEKRHWNEEKKEVRKTHPQHLLINAATKAKILEVEKTYLKSQVGGKKVSASTLKKQLKKEIIGDSFVEYAKLRSDKIDNPSTKRTAIAIINKLEVFLKGNDLLFEEITYDWIKEYERHLKKLGNSINTIHNNLKILKAIYNDAIKSEVYEPDKISPWSKYTAKKTKTIRTRLTINQIHRLEKLDLKEGTNKDHARNFFLFSFFMQGMRVTDVLQLCWSNIVNGRLEYTASKTQKARSKKMSTQALAIVEKYRKPFLKNSEYIFPFLKQYQQKKFDDDVWRKKIEAATSVINNELKEIAPLIDTTKLTTHTARHSFAEYARIKTGGNVTVISAALDHSSISITQTYFNEGTQSENDDLVDNLFG</sequence>
<comment type="similarity">
    <text evidence="1">Belongs to the 'phage' integrase family.</text>
</comment>
<protein>
    <submittedName>
        <fullName evidence="5">Integrase</fullName>
    </submittedName>
</protein>
<organism evidence="5 6">
    <name type="scientific">Runella defluvii</name>
    <dbReference type="NCBI Taxonomy" id="370973"/>
    <lineage>
        <taxon>Bacteria</taxon>
        <taxon>Pseudomonadati</taxon>
        <taxon>Bacteroidota</taxon>
        <taxon>Cytophagia</taxon>
        <taxon>Cytophagales</taxon>
        <taxon>Spirosomataceae</taxon>
        <taxon>Runella</taxon>
    </lineage>
</organism>
<dbReference type="InterPro" id="IPR010998">
    <property type="entry name" value="Integrase_recombinase_N"/>
</dbReference>
<evidence type="ECO:0000256" key="3">
    <source>
        <dbReference type="ARBA" id="ARBA00023172"/>
    </source>
</evidence>
<keyword evidence="6" id="KW-1185">Reference proteome</keyword>
<dbReference type="PROSITE" id="PS51898">
    <property type="entry name" value="TYR_RECOMBINASE"/>
    <property type="match status" value="1"/>
</dbReference>
<dbReference type="EMBL" id="JACIBY010000014">
    <property type="protein sequence ID" value="MBB3841142.1"/>
    <property type="molecule type" value="Genomic_DNA"/>
</dbReference>
<dbReference type="InterPro" id="IPR050090">
    <property type="entry name" value="Tyrosine_recombinase_XerCD"/>
</dbReference>
<comment type="caution">
    <text evidence="5">The sequence shown here is derived from an EMBL/GenBank/DDBJ whole genome shotgun (WGS) entry which is preliminary data.</text>
</comment>
<dbReference type="GO" id="GO:0015074">
    <property type="term" value="P:DNA integration"/>
    <property type="evidence" value="ECO:0007669"/>
    <property type="project" value="InterPro"/>
</dbReference>
<dbReference type="InterPro" id="IPR002104">
    <property type="entry name" value="Integrase_catalytic"/>
</dbReference>
<dbReference type="RefSeq" id="WP_183978618.1">
    <property type="nucleotide sequence ID" value="NZ_JACIBY010000014.1"/>
</dbReference>
<proteinExistence type="inferred from homology"/>